<name>Q8NBC3_HUMAN</name>
<proteinExistence type="evidence at transcript level"/>
<evidence type="ECO:0000313" key="1">
    <source>
        <dbReference type="EMBL" id="BAC03570.1"/>
    </source>
</evidence>
<organism evidence="1">
    <name type="scientific">Homo sapiens</name>
    <name type="common">Human</name>
    <dbReference type="NCBI Taxonomy" id="9606"/>
    <lineage>
        <taxon>Eukaryota</taxon>
        <taxon>Metazoa</taxon>
        <taxon>Chordata</taxon>
        <taxon>Craniata</taxon>
        <taxon>Vertebrata</taxon>
        <taxon>Euteleostomi</taxon>
        <taxon>Mammalia</taxon>
        <taxon>Eutheria</taxon>
        <taxon>Euarchontoglires</taxon>
        <taxon>Primates</taxon>
        <taxon>Haplorrhini</taxon>
        <taxon>Catarrhini</taxon>
        <taxon>Hominidae</taxon>
        <taxon>Homo</taxon>
    </lineage>
</organism>
<reference evidence="1" key="1">
    <citation type="journal article" date="2004" name="Nat. Genet.">
        <title>Complete sequencing and characterization of 21,243 full-length human cDNAs.</title>
        <authorList>
            <person name="Ota T."/>
            <person name="Suzuki Y."/>
            <person name="Nishikawa T."/>
            <person name="Otsuki T."/>
            <person name="Sugiyama T."/>
            <person name="Irie R."/>
            <person name="Wakamatsu A."/>
            <person name="Hayashi K."/>
            <person name="Sato H."/>
            <person name="Nagai K."/>
            <person name="Kimura K."/>
            <person name="Makita H."/>
            <person name="Sekine M."/>
            <person name="Obayashi M."/>
            <person name="Nishi T."/>
            <person name="Shibahara T."/>
            <person name="Tanaka T."/>
            <person name="Ishii S."/>
            <person name="Yamamoto J."/>
            <person name="Saito K."/>
            <person name="Kawai Y."/>
            <person name="Isono Y."/>
            <person name="Nakamura Y."/>
            <person name="Nagahari K."/>
            <person name="Murakami K."/>
            <person name="Yasuda T."/>
            <person name="Iwayanagi T."/>
            <person name="Wagatsuma M."/>
            <person name="Shiratori A."/>
            <person name="Sudo H."/>
            <person name="Hosoiri T."/>
            <person name="Kaku Y."/>
            <person name="Kodaira H."/>
            <person name="Kondo H."/>
            <person name="Sugawara M."/>
            <person name="Takahashi M."/>
            <person name="Kanda K."/>
            <person name="Yokoi T."/>
            <person name="Furuya T."/>
            <person name="Kikkawa E."/>
            <person name="Omura Y."/>
            <person name="Abe K."/>
            <person name="Kamihara K."/>
            <person name="Katsuta N."/>
            <person name="Sato K."/>
            <person name="Tanikawa M."/>
            <person name="Yamazaki M."/>
            <person name="Ninomiya K."/>
            <person name="Ishibashi T."/>
            <person name="Yamashita H."/>
            <person name="Murakawa K."/>
            <person name="Fujimori K."/>
            <person name="Tanai H."/>
            <person name="Kimata M."/>
            <person name="Watanabe M."/>
            <person name="Hiraoka S."/>
            <person name="Chiba Y."/>
            <person name="Ishida S."/>
            <person name="Ono Y."/>
            <person name="Takiguchi S."/>
            <person name="Watanabe S."/>
            <person name="Yosida M."/>
            <person name="Hotuta T."/>
            <person name="Kusano J."/>
            <person name="Kanehori K."/>
            <person name="Takahashi-Fujii A."/>
            <person name="Hara H."/>
            <person name="Tanase T."/>
            <person name="Nomura Y."/>
            <person name="Togiya S."/>
            <person name="Komai F."/>
            <person name="Hara R."/>
            <person name="Takeuchi K."/>
            <person name="Arita M."/>
            <person name="Imose N."/>
            <person name="Musashino K."/>
            <person name="Yuuki H."/>
            <person name="Oshima A."/>
            <person name="Sasaki N."/>
            <person name="Aotsuka S."/>
            <person name="Yoshikawa Y."/>
            <person name="Matsunawa H."/>
            <person name="Ichihara T."/>
            <person name="Shiohata N."/>
            <person name="Sano S."/>
            <person name="Moriya S."/>
            <person name="Momiyama H."/>
            <person name="Satoh N."/>
            <person name="Takami S."/>
            <person name="Terashima Y."/>
            <person name="Suzuki O."/>
            <person name="Nakagawa S."/>
            <person name="Senoh A."/>
            <person name="Mizoguchi H."/>
            <person name="Goto Y."/>
            <person name="Shimizu F."/>
            <person name="Wakebe H."/>
            <person name="Hishigaki H."/>
            <person name="Watanabe T."/>
            <person name="Sugiyama A."/>
            <person name="Takemoto M."/>
            <person name="Kawakami B."/>
            <person name="Yamazaki M."/>
            <person name="Watanabe K."/>
            <person name="Kumagai A."/>
            <person name="Itakura S."/>
            <person name="Fukuzumi Y."/>
            <person name="Fujimori Y."/>
            <person name="Komiyama M."/>
            <person name="Tashiro H."/>
            <person name="Tanigami A."/>
            <person name="Fujiwara T."/>
            <person name="Ono T."/>
            <person name="Yamada K."/>
            <person name="Fujii Y."/>
            <person name="Ozaki K."/>
            <person name="Hirao M."/>
            <person name="Ohmori Y."/>
            <person name="Kawabata A."/>
            <person name="Hikiji T."/>
            <person name="Kobatake N."/>
            <person name="Inagaki H."/>
            <person name="Ikema Y."/>
            <person name="Okamoto S."/>
            <person name="Okitani R."/>
            <person name="Kawakami T."/>
            <person name="Noguchi S."/>
            <person name="Itoh T."/>
            <person name="Shigeta K."/>
            <person name="Senba T."/>
            <person name="Matsumura K."/>
            <person name="Nakajima Y."/>
            <person name="Mizuno T."/>
            <person name="Morinaga M."/>
            <person name="Sasaki M."/>
            <person name="Togashi T."/>
            <person name="Oyama M."/>
            <person name="Hata H."/>
            <person name="Watanabe M."/>
            <person name="Komatsu T."/>
            <person name="Mizushima-Sugano J."/>
            <person name="Satoh T."/>
            <person name="Shirai Y."/>
            <person name="Takahashi Y."/>
            <person name="Nakagawa K."/>
            <person name="Okumura K."/>
            <person name="Nagase T."/>
            <person name="Nomura N."/>
            <person name="Kikuchi H."/>
            <person name="Masuho Y."/>
            <person name="Yamashita R."/>
            <person name="Nakai K."/>
            <person name="Yada T."/>
            <person name="Nakamura Y."/>
            <person name="Ohara O."/>
            <person name="Isogai T."/>
            <person name="Sugano S."/>
        </authorList>
    </citation>
    <scope>NUCLEOTIDE SEQUENCE</scope>
    <source>
        <tissue evidence="1">Brain</tissue>
    </source>
</reference>
<sequence>MSLVHNACLHYSLSHKVFTLLLNCLIVPLPWMRTASLPSLILSGLAKTFTDSMGKLHLQRKEPSSCGQVMCPCSFPDVPSPLASDLKGCTSLAAGRGVKKVLASPSPSAMILSFLTPPSRASC</sequence>
<protein>
    <submittedName>
        <fullName evidence="1">cDNA FLJ33708 fis, clone BRAWH2007862</fullName>
    </submittedName>
</protein>
<dbReference type="AlphaFoldDB" id="Q8NBC3"/>
<accession>Q8NBC3</accession>
<dbReference type="EMBL" id="AK091027">
    <property type="protein sequence ID" value="BAC03570.1"/>
    <property type="molecule type" value="mRNA"/>
</dbReference>